<evidence type="ECO:0000313" key="3">
    <source>
        <dbReference type="EMBL" id="AMP35005.1"/>
    </source>
</evidence>
<dbReference type="AlphaFoldDB" id="A0A142BPJ7"/>
<dbReference type="RefSeq" id="WP_115421995.1">
    <property type="nucleotide sequence ID" value="NZ_KU140623.1"/>
</dbReference>
<dbReference type="InterPro" id="IPR012899">
    <property type="entry name" value="LTXXQ"/>
</dbReference>
<organism evidence="3">
    <name type="scientific">Sinorhizobium sp. M14</name>
    <dbReference type="NCBI Taxonomy" id="430451"/>
    <lineage>
        <taxon>Bacteria</taxon>
        <taxon>Pseudomonadati</taxon>
        <taxon>Pseudomonadota</taxon>
        <taxon>Alphaproteobacteria</taxon>
        <taxon>Hyphomicrobiales</taxon>
        <taxon>Rhizobiaceae</taxon>
        <taxon>Sinorhizobium/Ensifer group</taxon>
        <taxon>Sinorhizobium</taxon>
    </lineage>
</organism>
<accession>A0A142BPJ7</accession>
<dbReference type="Pfam" id="PF07813">
    <property type="entry name" value="LTXXQ"/>
    <property type="match status" value="1"/>
</dbReference>
<evidence type="ECO:0000256" key="2">
    <source>
        <dbReference type="SAM" id="SignalP"/>
    </source>
</evidence>
<keyword evidence="3" id="KW-0614">Plasmid</keyword>
<proteinExistence type="predicted"/>
<protein>
    <recommendedName>
        <fullName evidence="4">LTXXQ motif family protein</fullName>
    </recommendedName>
</protein>
<gene>
    <name evidence="3" type="ORF">pSinB_142</name>
</gene>
<feature type="signal peptide" evidence="2">
    <location>
        <begin position="1"/>
        <end position="22"/>
    </location>
</feature>
<sequence>MTTLRTILLAGTVLMLSTPAFAEDAHHPETSVGQTSEQMAQPPDSGADPSSMMSCGMMSGDMMGNMMRMMAGGPGRMRLPGMGPMAEMMAPEHVEGRIAFLKTELKITPEQEASWNVFADILRANAGGMQEGMMQMPDAMGTPGGAAATPLQRLERRESNLNSRLEGVRKLKAALAPLYQSLGTEQKQMADKLLLPPMMGMM</sequence>
<evidence type="ECO:0008006" key="4">
    <source>
        <dbReference type="Google" id="ProtNLM"/>
    </source>
</evidence>
<name>A0A142BPJ7_9HYPH</name>
<feature type="region of interest" description="Disordered" evidence="1">
    <location>
        <begin position="26"/>
        <end position="57"/>
    </location>
</feature>
<keyword evidence="2" id="KW-0732">Signal</keyword>
<evidence type="ECO:0000256" key="1">
    <source>
        <dbReference type="SAM" id="MobiDB-lite"/>
    </source>
</evidence>
<dbReference type="GO" id="GO:0042597">
    <property type="term" value="C:periplasmic space"/>
    <property type="evidence" value="ECO:0007669"/>
    <property type="project" value="InterPro"/>
</dbReference>
<geneLocation type="plasmid" evidence="3">
    <name>pSinB</name>
</geneLocation>
<reference evidence="3" key="1">
    <citation type="submission" date="2015-11" db="EMBL/GenBank/DDBJ databases">
        <title>Molecular characterization of pSinB plasmid of arsenite oxidizing, metalotolerant Sinorhizobium sp. M14 - insight into the heavy metal resistome of sinorhizobial extrachromosomal replicons.</title>
        <authorList>
            <person name="Romaniuk K."/>
            <person name="Decewicz P."/>
            <person name="Mielnicki S."/>
            <person name="Sklodowska A."/>
            <person name="Dziewit L."/>
            <person name="Drewniak L."/>
        </authorList>
    </citation>
    <scope>NUCLEOTIDE SEQUENCE</scope>
    <source>
        <strain evidence="3">M14</strain>
        <plasmid evidence="3">pSinB</plasmid>
    </source>
</reference>
<feature type="chain" id="PRO_5007493062" description="LTXXQ motif family protein" evidence="2">
    <location>
        <begin position="23"/>
        <end position="202"/>
    </location>
</feature>
<dbReference type="EMBL" id="KU140623">
    <property type="protein sequence ID" value="AMP35005.1"/>
    <property type="molecule type" value="Genomic_DNA"/>
</dbReference>